<dbReference type="AlphaFoldDB" id="A0A438EHP6"/>
<dbReference type="Pfam" id="PF00098">
    <property type="entry name" value="zf-CCHC"/>
    <property type="match status" value="1"/>
</dbReference>
<proteinExistence type="predicted"/>
<dbReference type="PANTHER" id="PTHR23147">
    <property type="entry name" value="SERINE/ARGININE RICH SPLICING FACTOR"/>
    <property type="match status" value="1"/>
</dbReference>
<evidence type="ECO:0000256" key="4">
    <source>
        <dbReference type="PROSITE-ProRule" id="PRU00047"/>
    </source>
</evidence>
<dbReference type="InterPro" id="IPR035979">
    <property type="entry name" value="RBD_domain_sf"/>
</dbReference>
<dbReference type="SUPFAM" id="SSF54928">
    <property type="entry name" value="RNA-binding domain, RBD"/>
    <property type="match status" value="1"/>
</dbReference>
<dbReference type="SUPFAM" id="SSF57756">
    <property type="entry name" value="Retrovirus zinc finger-like domains"/>
    <property type="match status" value="1"/>
</dbReference>
<dbReference type="GO" id="GO:0003723">
    <property type="term" value="F:RNA binding"/>
    <property type="evidence" value="ECO:0007669"/>
    <property type="project" value="InterPro"/>
</dbReference>
<dbReference type="EMBL" id="QGNW01001287">
    <property type="protein sequence ID" value="RVW47247.1"/>
    <property type="molecule type" value="Genomic_DNA"/>
</dbReference>
<gene>
    <name evidence="7" type="primary">RSZP21_0</name>
    <name evidence="7" type="ORF">CK203_070124</name>
</gene>
<keyword evidence="2" id="KW-0747">Spliceosome</keyword>
<dbReference type="SMART" id="SM00343">
    <property type="entry name" value="ZnF_C2HC"/>
    <property type="match status" value="1"/>
</dbReference>
<feature type="compositionally biased region" description="Low complexity" evidence="5">
    <location>
        <begin position="176"/>
        <end position="186"/>
    </location>
</feature>
<dbReference type="GO" id="GO:0006397">
    <property type="term" value="P:mRNA processing"/>
    <property type="evidence" value="ECO:0007669"/>
    <property type="project" value="UniProtKB-KW"/>
</dbReference>
<keyword evidence="4" id="KW-0863">Zinc-finger</keyword>
<dbReference type="PROSITE" id="PS50158">
    <property type="entry name" value="ZF_CCHC"/>
    <property type="match status" value="1"/>
</dbReference>
<keyword evidence="4" id="KW-0479">Metal-binding</keyword>
<sequence length="248" mass="27207">MLLKFISVWVARRPPGYAFVEFADRRDAVDAIRGLDGEYKAFSKYKYLILARGGQIYGTCIGQEKVIPVTVLMDALWEDFILKLHFGSCWTAIPFGQLTLKGKSGWRVELSHNSKGGGGGGGGGGGRDRGRGGGEDLKCYECGEPGHFARECRLRIGSRGMGSGRRRSISPRPRRSPSYGRRSYSPHARKSLHDVEAYHLVEVAATAGHLHIAVLAMIHLLLMESKLIWLVALAETDVGVAESNAGWH</sequence>
<keyword evidence="4" id="KW-0862">Zinc</keyword>
<dbReference type="Gene3D" id="4.10.60.10">
    <property type="entry name" value="Zinc finger, CCHC-type"/>
    <property type="match status" value="1"/>
</dbReference>
<keyword evidence="3" id="KW-0508">mRNA splicing</keyword>
<feature type="region of interest" description="Disordered" evidence="5">
    <location>
        <begin position="159"/>
        <end position="188"/>
    </location>
</feature>
<dbReference type="InterPro" id="IPR000504">
    <property type="entry name" value="RRM_dom"/>
</dbReference>
<evidence type="ECO:0000256" key="2">
    <source>
        <dbReference type="ARBA" id="ARBA00022728"/>
    </source>
</evidence>
<reference evidence="7 8" key="1">
    <citation type="journal article" date="2018" name="PLoS Genet.">
        <title>Population sequencing reveals clonal diversity and ancestral inbreeding in the grapevine cultivar Chardonnay.</title>
        <authorList>
            <person name="Roach M.J."/>
            <person name="Johnson D.L."/>
            <person name="Bohlmann J."/>
            <person name="van Vuuren H.J."/>
            <person name="Jones S.J."/>
            <person name="Pretorius I.S."/>
            <person name="Schmidt S.A."/>
            <person name="Borneman A.R."/>
        </authorList>
    </citation>
    <scope>NUCLEOTIDE SEQUENCE [LARGE SCALE GENOMIC DNA]</scope>
    <source>
        <strain evidence="8">cv. Chardonnay</strain>
        <tissue evidence="7">Leaf</tissue>
    </source>
</reference>
<dbReference type="InterPro" id="IPR012677">
    <property type="entry name" value="Nucleotide-bd_a/b_plait_sf"/>
</dbReference>
<name>A0A438EHP6_VITVI</name>
<dbReference type="GO" id="GO:0008270">
    <property type="term" value="F:zinc ion binding"/>
    <property type="evidence" value="ECO:0007669"/>
    <property type="project" value="UniProtKB-KW"/>
</dbReference>
<feature type="domain" description="CCHC-type" evidence="6">
    <location>
        <begin position="138"/>
        <end position="153"/>
    </location>
</feature>
<dbReference type="Proteomes" id="UP000288805">
    <property type="component" value="Unassembled WGS sequence"/>
</dbReference>
<dbReference type="InterPro" id="IPR001878">
    <property type="entry name" value="Znf_CCHC"/>
</dbReference>
<dbReference type="InterPro" id="IPR050907">
    <property type="entry name" value="SRSF"/>
</dbReference>
<dbReference type="GO" id="GO:0005681">
    <property type="term" value="C:spliceosomal complex"/>
    <property type="evidence" value="ECO:0007669"/>
    <property type="project" value="UniProtKB-KW"/>
</dbReference>
<dbReference type="GO" id="GO:0008380">
    <property type="term" value="P:RNA splicing"/>
    <property type="evidence" value="ECO:0007669"/>
    <property type="project" value="UniProtKB-KW"/>
</dbReference>
<evidence type="ECO:0000313" key="8">
    <source>
        <dbReference type="Proteomes" id="UP000288805"/>
    </source>
</evidence>
<organism evidence="7 8">
    <name type="scientific">Vitis vinifera</name>
    <name type="common">Grape</name>
    <dbReference type="NCBI Taxonomy" id="29760"/>
    <lineage>
        <taxon>Eukaryota</taxon>
        <taxon>Viridiplantae</taxon>
        <taxon>Streptophyta</taxon>
        <taxon>Embryophyta</taxon>
        <taxon>Tracheophyta</taxon>
        <taxon>Spermatophyta</taxon>
        <taxon>Magnoliopsida</taxon>
        <taxon>eudicotyledons</taxon>
        <taxon>Gunneridae</taxon>
        <taxon>Pentapetalae</taxon>
        <taxon>rosids</taxon>
        <taxon>Vitales</taxon>
        <taxon>Vitaceae</taxon>
        <taxon>Viteae</taxon>
        <taxon>Vitis</taxon>
    </lineage>
</organism>
<protein>
    <submittedName>
        <fullName evidence="7">Serine/arginine-rich splicing factor RSZ21</fullName>
    </submittedName>
</protein>
<evidence type="ECO:0000313" key="7">
    <source>
        <dbReference type="EMBL" id="RVW47247.1"/>
    </source>
</evidence>
<comment type="caution">
    <text evidence="7">The sequence shown here is derived from an EMBL/GenBank/DDBJ whole genome shotgun (WGS) entry which is preliminary data.</text>
</comment>
<dbReference type="Gene3D" id="3.30.70.330">
    <property type="match status" value="1"/>
</dbReference>
<accession>A0A438EHP6</accession>
<dbReference type="InterPro" id="IPR036875">
    <property type="entry name" value="Znf_CCHC_sf"/>
</dbReference>
<evidence type="ECO:0000256" key="1">
    <source>
        <dbReference type="ARBA" id="ARBA00022664"/>
    </source>
</evidence>
<dbReference type="Pfam" id="PF00076">
    <property type="entry name" value="RRM_1"/>
    <property type="match status" value="1"/>
</dbReference>
<evidence type="ECO:0000256" key="5">
    <source>
        <dbReference type="SAM" id="MobiDB-lite"/>
    </source>
</evidence>
<evidence type="ECO:0000259" key="6">
    <source>
        <dbReference type="PROSITE" id="PS50158"/>
    </source>
</evidence>
<evidence type="ECO:0000256" key="3">
    <source>
        <dbReference type="ARBA" id="ARBA00023187"/>
    </source>
</evidence>
<feature type="compositionally biased region" description="Basic residues" evidence="5">
    <location>
        <begin position="164"/>
        <end position="175"/>
    </location>
</feature>
<keyword evidence="1" id="KW-0507">mRNA processing</keyword>